<dbReference type="CDD" id="cd05560">
    <property type="entry name" value="Xcc1710_like"/>
    <property type="match status" value="1"/>
</dbReference>
<dbReference type="Proteomes" id="UP000037507">
    <property type="component" value="Unassembled WGS sequence"/>
</dbReference>
<dbReference type="PANTHER" id="PTHR21192:SF2">
    <property type="entry name" value="NADH DEHYDROGENASE [UBIQUINONE] 1 ALPHA SUBCOMPLEX ASSEMBLY FACTOR 3"/>
    <property type="match status" value="1"/>
</dbReference>
<comment type="caution">
    <text evidence="1">The sequence shown here is derived from an EMBL/GenBank/DDBJ whole genome shotgun (WGS) entry which is preliminary data.</text>
</comment>
<dbReference type="InterPro" id="IPR007523">
    <property type="entry name" value="NDUFAF3/AAMDC"/>
</dbReference>
<name>A0A2T7UH26_9BURK</name>
<sequence length="125" mass="13549">MKLQPDKSNAPTINAYGEGWIEVNGQKFTQAMRVSSLPNTPPGPWSAQHFDTLSDQDFAHADTTGAELVIFGSGTKLRFPKPEWLAPLICLGIGVETMDTAAACRTYNILASEGRKVTALLLIET</sequence>
<dbReference type="EMBL" id="LFYT02000003">
    <property type="protein sequence ID" value="PVE44005.1"/>
    <property type="molecule type" value="Genomic_DNA"/>
</dbReference>
<dbReference type="STRING" id="1293045.H663_19700"/>
<proteinExistence type="predicted"/>
<dbReference type="AlphaFoldDB" id="A0A2T7UH26"/>
<evidence type="ECO:0008006" key="3">
    <source>
        <dbReference type="Google" id="ProtNLM"/>
    </source>
</evidence>
<dbReference type="SUPFAM" id="SSF64076">
    <property type="entry name" value="MTH938-like"/>
    <property type="match status" value="1"/>
</dbReference>
<dbReference type="Gene3D" id="3.40.1230.10">
    <property type="entry name" value="MTH938-like"/>
    <property type="match status" value="1"/>
</dbReference>
<accession>A0A2T7UH26</accession>
<organism evidence="1 2">
    <name type="scientific">Limnohabitans planktonicus II-D5</name>
    <dbReference type="NCBI Taxonomy" id="1293045"/>
    <lineage>
        <taxon>Bacteria</taxon>
        <taxon>Pseudomonadati</taxon>
        <taxon>Pseudomonadota</taxon>
        <taxon>Betaproteobacteria</taxon>
        <taxon>Burkholderiales</taxon>
        <taxon>Comamonadaceae</taxon>
        <taxon>Limnohabitans</taxon>
    </lineage>
</organism>
<reference evidence="1" key="1">
    <citation type="submission" date="2017-04" db="EMBL/GenBank/DDBJ databases">
        <title>Unexpected and diverse lifestyles within the genus Limnohabitans.</title>
        <authorList>
            <person name="Kasalicky V."/>
            <person name="Mehrshad M."/>
            <person name="Andrei S.-A."/>
            <person name="Salcher M."/>
            <person name="Kratochvilova H."/>
            <person name="Simek K."/>
            <person name="Ghai R."/>
        </authorList>
    </citation>
    <scope>NUCLEOTIDE SEQUENCE [LARGE SCALE GENOMIC DNA]</scope>
    <source>
        <strain evidence="1">II-D5</strain>
    </source>
</reference>
<dbReference type="OrthoDB" id="9800373at2"/>
<dbReference type="InterPro" id="IPR036748">
    <property type="entry name" value="MTH938-like_sf"/>
</dbReference>
<protein>
    <recommendedName>
        <fullName evidence="3">Xcc1710-like domain-containing protein</fullName>
    </recommendedName>
</protein>
<dbReference type="PANTHER" id="PTHR21192">
    <property type="entry name" value="NUCLEAR PROTEIN E3-3"/>
    <property type="match status" value="1"/>
</dbReference>
<gene>
    <name evidence="1" type="ORF">H663_003335</name>
</gene>
<dbReference type="Pfam" id="PF04430">
    <property type="entry name" value="DUF498"/>
    <property type="match status" value="1"/>
</dbReference>
<evidence type="ECO:0000313" key="1">
    <source>
        <dbReference type="EMBL" id="PVE44005.1"/>
    </source>
</evidence>
<keyword evidence="2" id="KW-1185">Reference proteome</keyword>
<evidence type="ECO:0000313" key="2">
    <source>
        <dbReference type="Proteomes" id="UP000037507"/>
    </source>
</evidence>
<dbReference type="RefSeq" id="WP_053176568.1">
    <property type="nucleotide sequence ID" value="NZ_LFYT02000003.1"/>
</dbReference>